<evidence type="ECO:0000313" key="7">
    <source>
        <dbReference type="Proteomes" id="UP000037551"/>
    </source>
</evidence>
<dbReference type="SMART" id="SM00342">
    <property type="entry name" value="HTH_ARAC"/>
    <property type="match status" value="1"/>
</dbReference>
<keyword evidence="2" id="KW-0238">DNA-binding</keyword>
<accession>A0A0J8FRI2</accession>
<dbReference type="OrthoDB" id="9783876at2"/>
<name>A0A0J8FRI2_9PSED</name>
<feature type="domain" description="HTH araC/xylS-type" evidence="5">
    <location>
        <begin position="199"/>
        <end position="299"/>
    </location>
</feature>
<dbReference type="RefSeq" id="WP_048730367.1">
    <property type="nucleotide sequence ID" value="NZ_LFMW01000021.1"/>
</dbReference>
<dbReference type="GO" id="GO:0003700">
    <property type="term" value="F:DNA-binding transcription factor activity"/>
    <property type="evidence" value="ECO:0007669"/>
    <property type="project" value="InterPro"/>
</dbReference>
<dbReference type="Gene3D" id="1.10.10.60">
    <property type="entry name" value="Homeodomain-like"/>
    <property type="match status" value="1"/>
</dbReference>
<evidence type="ECO:0000256" key="2">
    <source>
        <dbReference type="ARBA" id="ARBA00023125"/>
    </source>
</evidence>
<dbReference type="InterPro" id="IPR018060">
    <property type="entry name" value="HTH_AraC"/>
</dbReference>
<evidence type="ECO:0000256" key="4">
    <source>
        <dbReference type="SAM" id="MobiDB-lite"/>
    </source>
</evidence>
<evidence type="ECO:0000256" key="3">
    <source>
        <dbReference type="ARBA" id="ARBA00023163"/>
    </source>
</evidence>
<keyword evidence="7" id="KW-1185">Reference proteome</keyword>
<dbReference type="GO" id="GO:0043565">
    <property type="term" value="F:sequence-specific DNA binding"/>
    <property type="evidence" value="ECO:0007669"/>
    <property type="project" value="InterPro"/>
</dbReference>
<evidence type="ECO:0000256" key="1">
    <source>
        <dbReference type="ARBA" id="ARBA00023015"/>
    </source>
</evidence>
<dbReference type="EMBL" id="LFMW01000021">
    <property type="protein sequence ID" value="KMT52820.1"/>
    <property type="molecule type" value="Genomic_DNA"/>
</dbReference>
<dbReference type="PANTHER" id="PTHR11019">
    <property type="entry name" value="HTH-TYPE TRANSCRIPTIONAL REGULATOR NIMR"/>
    <property type="match status" value="1"/>
</dbReference>
<gene>
    <name evidence="6" type="ORF">ACR52_24530</name>
</gene>
<organism evidence="6 7">
    <name type="scientific">Pseudomonas fildesensis</name>
    <dbReference type="NCBI Taxonomy" id="1674920"/>
    <lineage>
        <taxon>Bacteria</taxon>
        <taxon>Pseudomonadati</taxon>
        <taxon>Pseudomonadota</taxon>
        <taxon>Gammaproteobacteria</taxon>
        <taxon>Pseudomonadales</taxon>
        <taxon>Pseudomonadaceae</taxon>
        <taxon>Pseudomonas</taxon>
    </lineage>
</organism>
<dbReference type="InterPro" id="IPR009057">
    <property type="entry name" value="Homeodomain-like_sf"/>
</dbReference>
<reference evidence="6 7" key="1">
    <citation type="submission" date="2015-06" db="EMBL/GenBank/DDBJ databases">
        <title>Draft genome sequence of an Antarctic Pseudomonas sp. strain KG01 with full potential for biotechnological applications.</title>
        <authorList>
            <person name="Pavlov M.S."/>
            <person name="Lira F."/>
            <person name="Martinez J.L."/>
            <person name="Marshall S.H."/>
        </authorList>
    </citation>
    <scope>NUCLEOTIDE SEQUENCE [LARGE SCALE GENOMIC DNA]</scope>
    <source>
        <strain evidence="6 7">KG01</strain>
    </source>
</reference>
<dbReference type="PATRIC" id="fig|1674920.3.peg.3327"/>
<dbReference type="STRING" id="1674920.ACR52_24530"/>
<dbReference type="SUPFAM" id="SSF46689">
    <property type="entry name" value="Homeodomain-like"/>
    <property type="match status" value="1"/>
</dbReference>
<dbReference type="InterPro" id="IPR032783">
    <property type="entry name" value="AraC_lig"/>
</dbReference>
<sequence>MNSSSALVDWLLDSLELNTRLFHVGRYCGDWHASTHGLASASFHLIVQGQCWLHIEGEPVPQLLNNGDAVFLLRDLEYRLSGEATAAGAQQCPRRPMLPLDVAADNGVGLVCGFFHFQSGLSAMIVDTLPAWIILRAGDPSLTAARKLFELILQECECTPAPSCALLERLCHLLFLYVLRQQVLDNTTLGGLAALGRQPAFANLLEQLIARPAEAWTLESMAACTGLSRSAFFKRFNELSGQSPGQVLLMMRMRHACRLFKADQTVADVSLAVGYQSVAAFTRAFHKVTGQQPGAYRKGQAPLRSRTPTEPGNVFVQSST</sequence>
<feature type="region of interest" description="Disordered" evidence="4">
    <location>
        <begin position="292"/>
        <end position="320"/>
    </location>
</feature>
<dbReference type="Pfam" id="PF12833">
    <property type="entry name" value="HTH_18"/>
    <property type="match status" value="1"/>
</dbReference>
<dbReference type="Pfam" id="PF12852">
    <property type="entry name" value="Cupin_6"/>
    <property type="match status" value="1"/>
</dbReference>
<keyword evidence="3" id="KW-0804">Transcription</keyword>
<feature type="compositionally biased region" description="Polar residues" evidence="4">
    <location>
        <begin position="306"/>
        <end position="320"/>
    </location>
</feature>
<comment type="caution">
    <text evidence="6">The sequence shown here is derived from an EMBL/GenBank/DDBJ whole genome shotgun (WGS) entry which is preliminary data.</text>
</comment>
<keyword evidence="1" id="KW-0805">Transcription regulation</keyword>
<dbReference type="PROSITE" id="PS01124">
    <property type="entry name" value="HTH_ARAC_FAMILY_2"/>
    <property type="match status" value="1"/>
</dbReference>
<evidence type="ECO:0000259" key="5">
    <source>
        <dbReference type="PROSITE" id="PS01124"/>
    </source>
</evidence>
<dbReference type="AlphaFoldDB" id="A0A0J8FRI2"/>
<dbReference type="Proteomes" id="UP000037551">
    <property type="component" value="Unassembled WGS sequence"/>
</dbReference>
<evidence type="ECO:0000313" key="6">
    <source>
        <dbReference type="EMBL" id="KMT52820.1"/>
    </source>
</evidence>
<dbReference type="PANTHER" id="PTHR11019:SF159">
    <property type="entry name" value="TRANSCRIPTIONAL REGULATOR-RELATED"/>
    <property type="match status" value="1"/>
</dbReference>
<proteinExistence type="predicted"/>
<protein>
    <submittedName>
        <fullName evidence="6">AraC family transcriptional regulator</fullName>
    </submittedName>
</protein>